<keyword evidence="1" id="KW-0812">Transmembrane</keyword>
<proteinExistence type="predicted"/>
<reference evidence="2 3" key="1">
    <citation type="submission" date="2012-02" db="EMBL/GenBank/DDBJ databases">
        <title>Complete sequence of chromosome of Singulisphaera acidiphila DSM 18658.</title>
        <authorList>
            <consortium name="US DOE Joint Genome Institute (JGI-PGF)"/>
            <person name="Lucas S."/>
            <person name="Copeland A."/>
            <person name="Lapidus A."/>
            <person name="Glavina del Rio T."/>
            <person name="Dalin E."/>
            <person name="Tice H."/>
            <person name="Bruce D."/>
            <person name="Goodwin L."/>
            <person name="Pitluck S."/>
            <person name="Peters L."/>
            <person name="Ovchinnikova G."/>
            <person name="Chertkov O."/>
            <person name="Kyrpides N."/>
            <person name="Mavromatis K."/>
            <person name="Ivanova N."/>
            <person name="Brettin T."/>
            <person name="Detter J.C."/>
            <person name="Han C."/>
            <person name="Larimer F."/>
            <person name="Land M."/>
            <person name="Hauser L."/>
            <person name="Markowitz V."/>
            <person name="Cheng J.-F."/>
            <person name="Hugenholtz P."/>
            <person name="Woyke T."/>
            <person name="Wu D."/>
            <person name="Tindall B."/>
            <person name="Pomrenke H."/>
            <person name="Brambilla E."/>
            <person name="Klenk H.-P."/>
            <person name="Eisen J.A."/>
        </authorList>
    </citation>
    <scope>NUCLEOTIDE SEQUENCE [LARGE SCALE GENOMIC DNA]</scope>
    <source>
        <strain evidence="3">ATCC BAA-1392 / DSM 18658 / VKM B-2454 / MOB10</strain>
    </source>
</reference>
<accession>L0D8C3</accession>
<dbReference type="RefSeq" id="WP_015244301.1">
    <property type="nucleotide sequence ID" value="NC_019892.1"/>
</dbReference>
<dbReference type="HOGENOM" id="CLU_1585383_0_0_0"/>
<keyword evidence="1" id="KW-0472">Membrane</keyword>
<name>L0D8C3_SINAD</name>
<keyword evidence="3" id="KW-1185">Reference proteome</keyword>
<dbReference type="AlphaFoldDB" id="L0D8C3"/>
<evidence type="ECO:0000313" key="2">
    <source>
        <dbReference type="EMBL" id="AGA25120.1"/>
    </source>
</evidence>
<organism evidence="2 3">
    <name type="scientific">Singulisphaera acidiphila (strain ATCC BAA-1392 / DSM 18658 / VKM B-2454 / MOB10)</name>
    <dbReference type="NCBI Taxonomy" id="886293"/>
    <lineage>
        <taxon>Bacteria</taxon>
        <taxon>Pseudomonadati</taxon>
        <taxon>Planctomycetota</taxon>
        <taxon>Planctomycetia</taxon>
        <taxon>Isosphaerales</taxon>
        <taxon>Isosphaeraceae</taxon>
        <taxon>Singulisphaera</taxon>
    </lineage>
</organism>
<feature type="transmembrane region" description="Helical" evidence="1">
    <location>
        <begin position="39"/>
        <end position="60"/>
    </location>
</feature>
<feature type="transmembrane region" description="Helical" evidence="1">
    <location>
        <begin position="81"/>
        <end position="101"/>
    </location>
</feature>
<dbReference type="KEGG" id="saci:Sinac_0709"/>
<dbReference type="Proteomes" id="UP000010798">
    <property type="component" value="Chromosome"/>
</dbReference>
<evidence type="ECO:0000313" key="3">
    <source>
        <dbReference type="Proteomes" id="UP000010798"/>
    </source>
</evidence>
<feature type="transmembrane region" description="Helical" evidence="1">
    <location>
        <begin position="121"/>
        <end position="138"/>
    </location>
</feature>
<sequence>MSRTRMTTRGMLMAVACAAVTQATYLALLREEWDGNPLIGFLIVASCVVCLAAVAAQGAFNRMRANGGGEGARWKAFFKSLALAAVLIGVTDTVFIASYLLLSHGRWYVVSVVDGPRELNLAGIVDAAFIAFGVAFLLRRLIWPGERASAVSREEPRKSLGEDRSRKA</sequence>
<evidence type="ECO:0000256" key="1">
    <source>
        <dbReference type="SAM" id="Phobius"/>
    </source>
</evidence>
<keyword evidence="1" id="KW-1133">Transmembrane helix</keyword>
<protein>
    <submittedName>
        <fullName evidence="2">Uncharacterized protein</fullName>
    </submittedName>
</protein>
<gene>
    <name evidence="2" type="ordered locus">Sinac_0709</name>
</gene>
<dbReference type="EMBL" id="CP003364">
    <property type="protein sequence ID" value="AGA25120.1"/>
    <property type="molecule type" value="Genomic_DNA"/>
</dbReference>